<organism evidence="5">
    <name type="scientific">Superstitionia donensis</name>
    <dbReference type="NCBI Taxonomy" id="311983"/>
    <lineage>
        <taxon>Eukaryota</taxon>
        <taxon>Metazoa</taxon>
        <taxon>Ecdysozoa</taxon>
        <taxon>Arthropoda</taxon>
        <taxon>Chelicerata</taxon>
        <taxon>Arachnida</taxon>
        <taxon>Scorpiones</taxon>
        <taxon>Iurida</taxon>
        <taxon>Chactoidea</taxon>
        <taxon>Superstitionidae</taxon>
        <taxon>Superstitionia</taxon>
    </lineage>
</organism>
<reference evidence="5" key="1">
    <citation type="journal article" date="2016" name="Toxins">
        <title>Venom Gland Transcriptomic and Proteomic Analyses of the Enigmatic Scorpion Superstitionia donensis (Scorpiones: Superstitioniidae), with Insights on the Evolution of Its Venom Components.</title>
        <authorList>
            <person name="Santibanez-Lopez C.E."/>
            <person name="Cid-Uribe J.I."/>
            <person name="Batista C.V."/>
            <person name="Ortiz E."/>
            <person name="Possani L.D."/>
        </authorList>
    </citation>
    <scope>NUCLEOTIDE SEQUENCE</scope>
    <source>
        <strain evidence="5">Pooled</strain>
        <tissue evidence="5">Venom gland</tissue>
    </source>
</reference>
<dbReference type="EMBL" id="GFCD01000072">
    <property type="protein sequence ID" value="JAV45713.1"/>
    <property type="molecule type" value="Transcribed_RNA"/>
</dbReference>
<dbReference type="InterPro" id="IPR036084">
    <property type="entry name" value="Ser_inhib-like_sf"/>
</dbReference>
<evidence type="ECO:0000259" key="4">
    <source>
        <dbReference type="Pfam" id="PF01826"/>
    </source>
</evidence>
<evidence type="ECO:0000256" key="1">
    <source>
        <dbReference type="ARBA" id="ARBA00022690"/>
    </source>
</evidence>
<evidence type="ECO:0000313" key="5">
    <source>
        <dbReference type="EMBL" id="JAV45713.1"/>
    </source>
</evidence>
<dbReference type="InterPro" id="IPR002919">
    <property type="entry name" value="TIL_dom"/>
</dbReference>
<evidence type="ECO:0000256" key="2">
    <source>
        <dbReference type="ARBA" id="ARBA00023157"/>
    </source>
</evidence>
<keyword evidence="3" id="KW-0732">Signal</keyword>
<protein>
    <submittedName>
        <fullName evidence="5">Putative protease inhibitor</fullName>
    </submittedName>
</protein>
<evidence type="ECO:0000256" key="3">
    <source>
        <dbReference type="SAM" id="SignalP"/>
    </source>
</evidence>
<proteinExistence type="predicted"/>
<dbReference type="PANTHER" id="PTHR23259">
    <property type="entry name" value="RIDDLE"/>
    <property type="match status" value="1"/>
</dbReference>
<dbReference type="GO" id="GO:0030414">
    <property type="term" value="F:peptidase inhibitor activity"/>
    <property type="evidence" value="ECO:0007669"/>
    <property type="project" value="UniProtKB-KW"/>
</dbReference>
<accession>A0A1V1WBK0</accession>
<keyword evidence="2" id="KW-1015">Disulfide bond</keyword>
<feature type="signal peptide" evidence="3">
    <location>
        <begin position="1"/>
        <end position="24"/>
    </location>
</feature>
<dbReference type="PANTHER" id="PTHR23259:SF70">
    <property type="entry name" value="ACCESSORY GLAND PROTEIN ACP62F-RELATED"/>
    <property type="match status" value="1"/>
</dbReference>
<dbReference type="Pfam" id="PF01826">
    <property type="entry name" value="TIL"/>
    <property type="match status" value="1"/>
</dbReference>
<name>A0A1V1WBK0_9SCOR</name>
<dbReference type="CDD" id="cd19941">
    <property type="entry name" value="TIL"/>
    <property type="match status" value="1"/>
</dbReference>
<dbReference type="SUPFAM" id="SSF57567">
    <property type="entry name" value="Serine protease inhibitors"/>
    <property type="match status" value="1"/>
</dbReference>
<sequence>MKRNIVSGVFALAVLFIILDNCDAQYNSVGRNCTNPDQVFTECASACSLTCDDYVNPKNWCTLQCIIGCICRPGYAFQTTFGTRCVPISDCRRK</sequence>
<feature type="chain" id="PRO_5012640607" evidence="3">
    <location>
        <begin position="25"/>
        <end position="94"/>
    </location>
</feature>
<dbReference type="Gene3D" id="2.10.25.10">
    <property type="entry name" value="Laminin"/>
    <property type="match status" value="1"/>
</dbReference>
<feature type="domain" description="TIL" evidence="4">
    <location>
        <begin position="35"/>
        <end position="91"/>
    </location>
</feature>
<dbReference type="InterPro" id="IPR051368">
    <property type="entry name" value="SerProtInhib-TIL_Domain"/>
</dbReference>
<dbReference type="AlphaFoldDB" id="A0A1V1WBK0"/>
<keyword evidence="1" id="KW-0646">Protease inhibitor</keyword>